<dbReference type="AlphaFoldDB" id="A0A6H5HSH7"/>
<evidence type="ECO:0000256" key="1">
    <source>
        <dbReference type="SAM" id="SignalP"/>
    </source>
</evidence>
<proteinExistence type="predicted"/>
<dbReference type="Gene3D" id="2.60.40.1090">
    <property type="entry name" value="Fimbrial-type adhesion domain"/>
    <property type="match status" value="1"/>
</dbReference>
<dbReference type="InterPro" id="IPR036937">
    <property type="entry name" value="Adhesion_dom_fimbrial_sf"/>
</dbReference>
<organism evidence="3 4">
    <name type="scientific">Nesidiocoris tenuis</name>
    <dbReference type="NCBI Taxonomy" id="355587"/>
    <lineage>
        <taxon>Eukaryota</taxon>
        <taxon>Metazoa</taxon>
        <taxon>Ecdysozoa</taxon>
        <taxon>Arthropoda</taxon>
        <taxon>Hexapoda</taxon>
        <taxon>Insecta</taxon>
        <taxon>Pterygota</taxon>
        <taxon>Neoptera</taxon>
        <taxon>Paraneoptera</taxon>
        <taxon>Hemiptera</taxon>
        <taxon>Heteroptera</taxon>
        <taxon>Panheteroptera</taxon>
        <taxon>Cimicomorpha</taxon>
        <taxon>Miridae</taxon>
        <taxon>Dicyphina</taxon>
        <taxon>Nesidiocoris</taxon>
    </lineage>
</organism>
<feature type="domain" description="Fimbrial-type adhesion" evidence="2">
    <location>
        <begin position="56"/>
        <end position="222"/>
    </location>
</feature>
<accession>A0A6H5HSH7</accession>
<dbReference type="GO" id="GO:0043709">
    <property type="term" value="P:cell adhesion involved in single-species biofilm formation"/>
    <property type="evidence" value="ECO:0007669"/>
    <property type="project" value="TreeGrafter"/>
</dbReference>
<dbReference type="InterPro" id="IPR050263">
    <property type="entry name" value="Bact_Fimbrial_Adh_Pro"/>
</dbReference>
<protein>
    <recommendedName>
        <fullName evidence="2">Fimbrial-type adhesion domain-containing protein</fullName>
    </recommendedName>
</protein>
<reference evidence="3 4" key="1">
    <citation type="submission" date="2020-02" db="EMBL/GenBank/DDBJ databases">
        <authorList>
            <person name="Ferguson B K."/>
        </authorList>
    </citation>
    <scope>NUCLEOTIDE SEQUENCE [LARGE SCALE GENOMIC DNA]</scope>
</reference>
<dbReference type="InterPro" id="IPR008966">
    <property type="entry name" value="Adhesion_dom_sf"/>
</dbReference>
<evidence type="ECO:0000259" key="2">
    <source>
        <dbReference type="Pfam" id="PF00419"/>
    </source>
</evidence>
<keyword evidence="4" id="KW-1185">Reference proteome</keyword>
<sequence length="222" mass="22318">MQNTKRRAVRTSAPFSPAPLSRVSLHALGTSMLSLLLVLPAVAATKVDVPVSALITPAPCTVSLTGMTSGSTLDLGSLSSDSLSSAGAVLGTKSFNVSLTQCGGDIGSTVPTITVTGNSVGAGVTGGDFLFRDAGSSTAQNVGFIFRFNDTTVAWADSDPKKKNLKPGSVINLTPNTEGAVLPGTWKTTPIPVAVAVSTGGGASGLVAGDLQAGVTFTFDYQ</sequence>
<gene>
    <name evidence="3" type="ORF">NTEN_LOCUS24240</name>
</gene>
<dbReference type="PANTHER" id="PTHR33420:SF27">
    <property type="entry name" value="PROTEIN FIMG"/>
    <property type="match status" value="1"/>
</dbReference>
<name>A0A6H5HSH7_9HEMI</name>
<evidence type="ECO:0000313" key="3">
    <source>
        <dbReference type="EMBL" id="CAB0020668.1"/>
    </source>
</evidence>
<dbReference type="InterPro" id="IPR000259">
    <property type="entry name" value="Adhesion_dom_fimbrial"/>
</dbReference>
<dbReference type="Pfam" id="PF00419">
    <property type="entry name" value="Fimbrial"/>
    <property type="match status" value="1"/>
</dbReference>
<feature type="chain" id="PRO_5026027146" description="Fimbrial-type adhesion domain-containing protein" evidence="1">
    <location>
        <begin position="45"/>
        <end position="222"/>
    </location>
</feature>
<dbReference type="Proteomes" id="UP000479000">
    <property type="component" value="Unassembled WGS sequence"/>
</dbReference>
<feature type="signal peptide" evidence="1">
    <location>
        <begin position="1"/>
        <end position="44"/>
    </location>
</feature>
<dbReference type="EMBL" id="CADCXU010035502">
    <property type="protein sequence ID" value="CAB0020668.1"/>
    <property type="molecule type" value="Genomic_DNA"/>
</dbReference>
<keyword evidence="1" id="KW-0732">Signal</keyword>
<evidence type="ECO:0000313" key="4">
    <source>
        <dbReference type="Proteomes" id="UP000479000"/>
    </source>
</evidence>
<dbReference type="PANTHER" id="PTHR33420">
    <property type="entry name" value="FIMBRIAL SUBUNIT ELFA-RELATED"/>
    <property type="match status" value="1"/>
</dbReference>
<dbReference type="SUPFAM" id="SSF49401">
    <property type="entry name" value="Bacterial adhesins"/>
    <property type="match status" value="1"/>
</dbReference>